<name>A0A6C0IX97_9ZZZZ</name>
<evidence type="ECO:0000313" key="2">
    <source>
        <dbReference type="EMBL" id="QHT97055.1"/>
    </source>
</evidence>
<proteinExistence type="predicted"/>
<reference evidence="2" key="1">
    <citation type="journal article" date="2020" name="Nature">
        <title>Giant virus diversity and host interactions through global metagenomics.</title>
        <authorList>
            <person name="Schulz F."/>
            <person name="Roux S."/>
            <person name="Paez-Espino D."/>
            <person name="Jungbluth S."/>
            <person name="Walsh D.A."/>
            <person name="Denef V.J."/>
            <person name="McMahon K.D."/>
            <person name="Konstantinidis K.T."/>
            <person name="Eloe-Fadrosh E.A."/>
            <person name="Kyrpides N.C."/>
            <person name="Woyke T."/>
        </authorList>
    </citation>
    <scope>NUCLEOTIDE SEQUENCE</scope>
    <source>
        <strain evidence="2">GVMAG-M-3300024510-1</strain>
    </source>
</reference>
<feature type="domain" description="NrS-1 polymerase-like helicase" evidence="1">
    <location>
        <begin position="475"/>
        <end position="579"/>
    </location>
</feature>
<evidence type="ECO:0000259" key="1">
    <source>
        <dbReference type="Pfam" id="PF19263"/>
    </source>
</evidence>
<dbReference type="InterPro" id="IPR027417">
    <property type="entry name" value="P-loop_NTPase"/>
</dbReference>
<protein>
    <recommendedName>
        <fullName evidence="1">NrS-1 polymerase-like helicase domain-containing protein</fullName>
    </recommendedName>
</protein>
<dbReference type="InterPro" id="IPR045455">
    <property type="entry name" value="NrS-1_pol-like_helicase"/>
</dbReference>
<dbReference type="AlphaFoldDB" id="A0A6C0IX97"/>
<organism evidence="2">
    <name type="scientific">viral metagenome</name>
    <dbReference type="NCBI Taxonomy" id="1070528"/>
    <lineage>
        <taxon>unclassified sequences</taxon>
        <taxon>metagenomes</taxon>
        <taxon>organismal metagenomes</taxon>
    </lineage>
</organism>
<sequence length="767" mass="89520">MTTQWNKKINYAIENQWPIDEDTGELEDDDSEYSRDSVRRRNAFREDMKNLRNTIDVIPVVEAGTRSDDDEEEVIPSSFVAPGVVCPLPSSIGDISLERRKTSPHDNSTFVFMDTVNSELYTVEWCTNALARAKHKWCPYVENDSNVPVAPPIAFACSRFGLSWDGVGEVPLGINTQDLMSRYIKEMSAIYELQSRACQSNMFHGMFEADSMRILHIIYISYNMLVLAIQQRNAFQSVWSSPDDPTVFCLKPVCANDREFTPFQQAYWYLMRKLYELGYRRYKKKLLYSRVINPDNVFTHTFKFEVEIEDFVYKMITPYDQAEIWKGMTSQGVHFSSLIDYLGSVNDPHLPVLQKDRYVHSFRNGLYFVKHDVFVPFQQAKIPNDCIACKYHPILFNDYDKFRGVDFEGVTDETSPLGRPSIVDTAYDIPTPLFDKIMLDQNFPYQVRVWLYVMMGRMLYWARDEDNWQVWMFHFGTANTGKSTMCQIMQQYFFERHDIGIISNQFEKMFGLWGLRESLAVFCSEVGEDFSMDRTDLQSMITAETVTIRRKNLMSDNSFDWVVPGMFGGNYIPNWKDPQGAMARRLLIWYYLNAVKVDNTLFKRMEQESGNIILKCNRFYRAALIHVGRQELWSVLPRYFWQQRTMLQSETSPIHGFFSSDEVQIVKKPTGEIDESVYIPLTTLAKIFNEWKKQSNKGVVKWAKDTYQKALSDMGLPMPIKKRLPYPRDHTQTTQQMFVMGIDTTAEIQRLENVVEKLPVVSMRLDE</sequence>
<dbReference type="EMBL" id="MN740271">
    <property type="protein sequence ID" value="QHT97055.1"/>
    <property type="molecule type" value="Genomic_DNA"/>
</dbReference>
<dbReference type="Pfam" id="PF19263">
    <property type="entry name" value="DUF5906"/>
    <property type="match status" value="1"/>
</dbReference>
<dbReference type="Gene3D" id="3.40.50.300">
    <property type="entry name" value="P-loop containing nucleotide triphosphate hydrolases"/>
    <property type="match status" value="1"/>
</dbReference>
<accession>A0A6C0IX97</accession>